<protein>
    <submittedName>
        <fullName evidence="2">Condensation domain protein</fullName>
    </submittedName>
</protein>
<dbReference type="PANTHER" id="PTHR45527">
    <property type="entry name" value="NONRIBOSOMAL PEPTIDE SYNTHETASE"/>
    <property type="match status" value="1"/>
</dbReference>
<dbReference type="InterPro" id="IPR001242">
    <property type="entry name" value="Condensation_dom"/>
</dbReference>
<evidence type="ECO:0000313" key="2">
    <source>
        <dbReference type="EMBL" id="EUA55050.1"/>
    </source>
</evidence>
<dbReference type="InterPro" id="IPR023213">
    <property type="entry name" value="CAT-like_dom_sf"/>
</dbReference>
<dbReference type="GO" id="GO:0031177">
    <property type="term" value="F:phosphopantetheine binding"/>
    <property type="evidence" value="ECO:0007669"/>
    <property type="project" value="TreeGrafter"/>
</dbReference>
<dbReference type="SUPFAM" id="SSF52777">
    <property type="entry name" value="CoA-dependent acyltransferases"/>
    <property type="match status" value="1"/>
</dbReference>
<dbReference type="AlphaFoldDB" id="X8CID3"/>
<dbReference type="GO" id="GO:0043041">
    <property type="term" value="P:amino acid activation for nonribosomal peptide biosynthetic process"/>
    <property type="evidence" value="ECO:0007669"/>
    <property type="project" value="TreeGrafter"/>
</dbReference>
<dbReference type="EMBL" id="JAOG01000002">
    <property type="protein sequence ID" value="EUA55050.1"/>
    <property type="molecule type" value="Genomic_DNA"/>
</dbReference>
<dbReference type="Pfam" id="PF00668">
    <property type="entry name" value="Condensation"/>
    <property type="match status" value="1"/>
</dbReference>
<dbReference type="GO" id="GO:0005737">
    <property type="term" value="C:cytoplasm"/>
    <property type="evidence" value="ECO:0007669"/>
    <property type="project" value="TreeGrafter"/>
</dbReference>
<dbReference type="Gene3D" id="3.30.559.10">
    <property type="entry name" value="Chloramphenicol acetyltransferase-like domain"/>
    <property type="match status" value="1"/>
</dbReference>
<name>X8CID3_MYCIT</name>
<evidence type="ECO:0000313" key="3">
    <source>
        <dbReference type="Proteomes" id="UP000020825"/>
    </source>
</evidence>
<sequence>MPERLELPTDRPYPPVADHRGARIDVEWPAELQQRVAQVARAHNATTFMVVQAALAVLLSKVSASSDVAVGFPIAGRGDPALDDVVGFFVNTLVLRVDLSGDPSVAELVARVRQRSLAAYEHQDVPFEVLVDRFHPTRDLAHHPLVQVVLAWQNLPWQHDGPAAGLELGDVRVTPLPVDTQVARMDLVFSLAERWDEEGGPAGIGGMVEFRTDVFDADSIETLIERLRRVLAAMTADPTAGCRRSICSTPPSVNGSTTSATARC</sequence>
<dbReference type="GO" id="GO:0008610">
    <property type="term" value="P:lipid biosynthetic process"/>
    <property type="evidence" value="ECO:0007669"/>
    <property type="project" value="UniProtKB-ARBA"/>
</dbReference>
<dbReference type="PANTHER" id="PTHR45527:SF1">
    <property type="entry name" value="FATTY ACID SYNTHASE"/>
    <property type="match status" value="1"/>
</dbReference>
<dbReference type="GO" id="GO:0044550">
    <property type="term" value="P:secondary metabolite biosynthetic process"/>
    <property type="evidence" value="ECO:0007669"/>
    <property type="project" value="TreeGrafter"/>
</dbReference>
<dbReference type="Proteomes" id="UP000020825">
    <property type="component" value="Unassembled WGS sequence"/>
</dbReference>
<evidence type="ECO:0000259" key="1">
    <source>
        <dbReference type="Pfam" id="PF00668"/>
    </source>
</evidence>
<feature type="domain" description="Condensation" evidence="1">
    <location>
        <begin position="4"/>
        <end position="244"/>
    </location>
</feature>
<comment type="caution">
    <text evidence="2">The sequence shown here is derived from an EMBL/GenBank/DDBJ whole genome shotgun (WGS) entry which is preliminary data.</text>
</comment>
<accession>X8CID3</accession>
<dbReference type="GO" id="GO:0003824">
    <property type="term" value="F:catalytic activity"/>
    <property type="evidence" value="ECO:0007669"/>
    <property type="project" value="InterPro"/>
</dbReference>
<organism evidence="2 3">
    <name type="scientific">Mycobacterium intracellulare 1956</name>
    <dbReference type="NCBI Taxonomy" id="1299331"/>
    <lineage>
        <taxon>Bacteria</taxon>
        <taxon>Bacillati</taxon>
        <taxon>Actinomycetota</taxon>
        <taxon>Actinomycetes</taxon>
        <taxon>Mycobacteriales</taxon>
        <taxon>Mycobacteriaceae</taxon>
        <taxon>Mycobacterium</taxon>
        <taxon>Mycobacterium avium complex (MAC)</taxon>
    </lineage>
</organism>
<gene>
    <name evidence="2" type="ORF">I550_3201</name>
</gene>
<reference evidence="2 3" key="1">
    <citation type="submission" date="2013-12" db="EMBL/GenBank/DDBJ databases">
        <authorList>
            <person name="Zelazny A."/>
            <person name="Olivier K."/>
            <person name="Holland S."/>
            <person name="Lenaerts A."/>
            <person name="Ordway D."/>
            <person name="DeGroote M.A."/>
            <person name="Parker T."/>
            <person name="Sizemore C."/>
            <person name="Tallon L.J."/>
            <person name="Sadzewicz L.K."/>
            <person name="Sengamalay N."/>
            <person name="Fraser C.M."/>
            <person name="Hine E."/>
            <person name="Shefchek K.A."/>
            <person name="Das S.P."/>
            <person name="Tettelin H."/>
        </authorList>
    </citation>
    <scope>NUCLEOTIDE SEQUENCE [LARGE SCALE GENOMIC DNA]</scope>
    <source>
        <strain evidence="2 3">1956</strain>
    </source>
</reference>
<dbReference type="Gene3D" id="3.30.559.30">
    <property type="entry name" value="Nonribosomal peptide synthetase, condensation domain"/>
    <property type="match status" value="1"/>
</dbReference>
<proteinExistence type="predicted"/>
<dbReference type="PATRIC" id="fig|1299331.3.peg.3121"/>